<dbReference type="EMBL" id="ABXU01000026">
    <property type="protein sequence ID" value="EEB34146.1"/>
    <property type="molecule type" value="Genomic_DNA"/>
</dbReference>
<proteinExistence type="predicted"/>
<reference evidence="1 2" key="2">
    <citation type="submission" date="2008-10" db="EMBL/GenBank/DDBJ databases">
        <authorList>
            <person name="Fulton L."/>
            <person name="Clifton S."/>
            <person name="Fulton B."/>
            <person name="Xu J."/>
            <person name="Minx P."/>
            <person name="Pepin K.H."/>
            <person name="Johnson M."/>
            <person name="Bhonagiri V."/>
            <person name="Nash W.E."/>
            <person name="Mardis E.R."/>
            <person name="Wilson R.K."/>
        </authorList>
    </citation>
    <scope>NUCLEOTIDE SEQUENCE [LARGE SCALE GENOMIC DNA]</scope>
    <source>
        <strain evidence="1 2">ATCC 29098</strain>
    </source>
</reference>
<accession>B6WRY8</accession>
<comment type="caution">
    <text evidence="1">The sequence shown here is derived from an EMBL/GenBank/DDBJ whole genome shotgun (WGS) entry which is preliminary data.</text>
</comment>
<dbReference type="Proteomes" id="UP000003676">
    <property type="component" value="Unassembled WGS sequence"/>
</dbReference>
<gene>
    <name evidence="1" type="ORF">DESPIG_00831</name>
</gene>
<protein>
    <submittedName>
        <fullName evidence="1">Uncharacterized protein</fullName>
    </submittedName>
</protein>
<evidence type="ECO:0000313" key="2">
    <source>
        <dbReference type="Proteomes" id="UP000003676"/>
    </source>
</evidence>
<sequence length="48" mass="5483">MHIRQLGFDFMKKGAKTHIPVRLPGKNFFEVALCRTQVPRTILATARS</sequence>
<evidence type="ECO:0000313" key="1">
    <source>
        <dbReference type="EMBL" id="EEB34146.1"/>
    </source>
</evidence>
<organism evidence="1 2">
    <name type="scientific">Desulfovibrio piger ATCC 29098</name>
    <dbReference type="NCBI Taxonomy" id="411464"/>
    <lineage>
        <taxon>Bacteria</taxon>
        <taxon>Pseudomonadati</taxon>
        <taxon>Thermodesulfobacteriota</taxon>
        <taxon>Desulfovibrionia</taxon>
        <taxon>Desulfovibrionales</taxon>
        <taxon>Desulfovibrionaceae</taxon>
        <taxon>Desulfovibrio</taxon>
    </lineage>
</organism>
<dbReference type="AlphaFoldDB" id="B6WRY8"/>
<dbReference type="HOGENOM" id="CLU_3152079_0_0_7"/>
<name>B6WRY8_9BACT</name>
<reference evidence="1 2" key="1">
    <citation type="submission" date="2008-10" db="EMBL/GenBank/DDBJ databases">
        <title>Draft genome sequence of Desulvovibrio piger (ATCC 29098).</title>
        <authorList>
            <person name="Sudarsanam P."/>
            <person name="Ley R."/>
            <person name="Guruge J."/>
            <person name="Turnbaugh P.J."/>
            <person name="Mahowald M."/>
            <person name="Liep D."/>
            <person name="Gordon J."/>
        </authorList>
    </citation>
    <scope>NUCLEOTIDE SEQUENCE [LARGE SCALE GENOMIC DNA]</scope>
    <source>
        <strain evidence="1 2">ATCC 29098</strain>
    </source>
</reference>